<evidence type="ECO:0000313" key="3">
    <source>
        <dbReference type="Proteomes" id="UP001218788"/>
    </source>
</evidence>
<keyword evidence="1" id="KW-1133">Transmembrane helix</keyword>
<keyword evidence="1" id="KW-0472">Membrane</keyword>
<gene>
    <name evidence="2" type="ORF">OIK42_15625</name>
</gene>
<keyword evidence="3" id="KW-1185">Reference proteome</keyword>
<organism evidence="2 3">
    <name type="scientific">Alteromonas gilva</name>
    <dbReference type="NCBI Taxonomy" id="2987522"/>
    <lineage>
        <taxon>Bacteria</taxon>
        <taxon>Pseudomonadati</taxon>
        <taxon>Pseudomonadota</taxon>
        <taxon>Gammaproteobacteria</taxon>
        <taxon>Alteromonadales</taxon>
        <taxon>Alteromonadaceae</taxon>
        <taxon>Alteromonas/Salinimonas group</taxon>
        <taxon>Alteromonas</taxon>
    </lineage>
</organism>
<proteinExistence type="predicted"/>
<sequence>MIGEIVTETGKGVFRGVGYLIAEVFFWRLCYALGWPLCKILTLGRYPRRVVRERAIFRSENAHTGFTCAAIGLLALIAAVLMLSGYWPSSLPPGM</sequence>
<protein>
    <submittedName>
        <fullName evidence="2">Uncharacterized protein</fullName>
    </submittedName>
</protein>
<comment type="caution">
    <text evidence="2">The sequence shown here is derived from an EMBL/GenBank/DDBJ whole genome shotgun (WGS) entry which is preliminary data.</text>
</comment>
<feature type="transmembrane region" description="Helical" evidence="1">
    <location>
        <begin position="65"/>
        <end position="87"/>
    </location>
</feature>
<reference evidence="2 3" key="1">
    <citation type="submission" date="2022-10" db="EMBL/GenBank/DDBJ databases">
        <title>Alteromonas sp. chi3 Genome sequencing.</title>
        <authorList>
            <person name="Park S."/>
        </authorList>
    </citation>
    <scope>NUCLEOTIDE SEQUENCE [LARGE SCALE GENOMIC DNA]</scope>
    <source>
        <strain evidence="3">chi3</strain>
    </source>
</reference>
<dbReference type="RefSeq" id="WP_273641985.1">
    <property type="nucleotide sequence ID" value="NZ_JAQQXP010000002.1"/>
</dbReference>
<feature type="transmembrane region" description="Helical" evidence="1">
    <location>
        <begin position="25"/>
        <end position="44"/>
    </location>
</feature>
<evidence type="ECO:0000256" key="1">
    <source>
        <dbReference type="SAM" id="Phobius"/>
    </source>
</evidence>
<accession>A0ABT5L557</accession>
<dbReference type="Proteomes" id="UP001218788">
    <property type="component" value="Unassembled WGS sequence"/>
</dbReference>
<keyword evidence="1" id="KW-0812">Transmembrane</keyword>
<evidence type="ECO:0000313" key="2">
    <source>
        <dbReference type="EMBL" id="MDC8832189.1"/>
    </source>
</evidence>
<dbReference type="EMBL" id="JAQQXP010000002">
    <property type="protein sequence ID" value="MDC8832189.1"/>
    <property type="molecule type" value="Genomic_DNA"/>
</dbReference>
<name>A0ABT5L557_9ALTE</name>